<keyword evidence="10" id="KW-0915">Sodium</keyword>
<evidence type="ECO:0000256" key="3">
    <source>
        <dbReference type="ARBA" id="ARBA00022692"/>
    </source>
</evidence>
<feature type="transmembrane region" description="Helical" evidence="10">
    <location>
        <begin position="176"/>
        <end position="195"/>
    </location>
</feature>
<feature type="region of interest" description="Disordered" evidence="11">
    <location>
        <begin position="1"/>
        <end position="81"/>
    </location>
</feature>
<comment type="function">
    <text evidence="9 10">Fluoride-specific ion channel. Important for reducing fluoride concentration in the cell, thus reducing its toxicity.</text>
</comment>
<evidence type="ECO:0000256" key="2">
    <source>
        <dbReference type="ARBA" id="ARBA00022475"/>
    </source>
</evidence>
<dbReference type="HAMAP" id="MF_00454">
    <property type="entry name" value="FluC"/>
    <property type="match status" value="1"/>
</dbReference>
<keyword evidence="2 10" id="KW-1003">Cell membrane</keyword>
<keyword evidence="10" id="KW-0479">Metal-binding</keyword>
<dbReference type="OrthoDB" id="3240363at2"/>
<feature type="compositionally biased region" description="Basic and acidic residues" evidence="11">
    <location>
        <begin position="1"/>
        <end position="31"/>
    </location>
</feature>
<feature type="binding site" evidence="10">
    <location>
        <position position="262"/>
    </location>
    <ligand>
        <name>Na(+)</name>
        <dbReference type="ChEBI" id="CHEBI:29101"/>
        <note>structural</note>
    </ligand>
</feature>
<dbReference type="RefSeq" id="WP_125963865.1">
    <property type="nucleotide sequence ID" value="NZ_QXGM01000002.1"/>
</dbReference>
<evidence type="ECO:0000256" key="6">
    <source>
        <dbReference type="ARBA" id="ARBA00023303"/>
    </source>
</evidence>
<keyword evidence="4 10" id="KW-1133">Transmembrane helix</keyword>
<keyword evidence="10" id="KW-0406">Ion transport</keyword>
<comment type="caution">
    <text evidence="12">The sequence shown here is derived from an EMBL/GenBank/DDBJ whole genome shotgun (WGS) entry which is preliminary data.</text>
</comment>
<sequence>MADSNNAEHKEHEEEIAAHGHFLDAIARDEQDATPDAVPEEEHPRLEVPDITEMPVISTMTPFPAPVAPSESAAPATTTTAATDSANIATADTSAAKTAASASSSDFSSISAASPTDDDTFSIFDADHDLSRVPSVAAAFAPVATGTNPTGAAAQSAPPEVPLAPMKRMQGRFNPLADLPVYLVVFLGGFVGTAMRYGCALWMPKPPATTGLFAAFHPGTFVANMLATFIFATLTAAISQAVWIRKRSRQLISRGFGLGMCGGFSTFSTFMVENMEALRDGAIGSMIFYILCSFVCGLLVAALGSWIGLRITTKRAAQAIREVNLEDAPQPAIGVRVPTDPAVAGHSAEESTQHAVAAEPSAPATDVTNEVDGVLGYCPVPKTAPTQAHEPDPTTDEIPLVADPLRGEVH</sequence>
<comment type="catalytic activity">
    <reaction evidence="8">
        <text>fluoride(in) = fluoride(out)</text>
        <dbReference type="Rhea" id="RHEA:76159"/>
        <dbReference type="ChEBI" id="CHEBI:17051"/>
    </reaction>
    <physiologicalReaction direction="left-to-right" evidence="8">
        <dbReference type="Rhea" id="RHEA:76160"/>
    </physiologicalReaction>
</comment>
<evidence type="ECO:0000313" key="12">
    <source>
        <dbReference type="EMBL" id="RSX55205.1"/>
    </source>
</evidence>
<comment type="similarity">
    <text evidence="7 10">Belongs to the fluoride channel Fluc/FEX (TC 1.A.43) family.</text>
</comment>
<feature type="binding site" evidence="10">
    <location>
        <position position="265"/>
    </location>
    <ligand>
        <name>Na(+)</name>
        <dbReference type="ChEBI" id="CHEBI:29101"/>
        <note>structural</note>
    </ligand>
</feature>
<dbReference type="AlphaFoldDB" id="A0A430FQW2"/>
<dbReference type="Pfam" id="PF02537">
    <property type="entry name" value="CRCB"/>
    <property type="match status" value="1"/>
</dbReference>
<proteinExistence type="inferred from homology"/>
<dbReference type="PANTHER" id="PTHR28259:SF1">
    <property type="entry name" value="FLUORIDE EXPORT PROTEIN 1-RELATED"/>
    <property type="match status" value="1"/>
</dbReference>
<comment type="activity regulation">
    <text evidence="10">Na(+) is not transported, but it plays an essential structural role and its presence is essential for fluoride channel function.</text>
</comment>
<dbReference type="GO" id="GO:0062054">
    <property type="term" value="F:fluoride channel activity"/>
    <property type="evidence" value="ECO:0007669"/>
    <property type="project" value="UniProtKB-UniRule"/>
</dbReference>
<dbReference type="PANTHER" id="PTHR28259">
    <property type="entry name" value="FLUORIDE EXPORT PROTEIN 1-RELATED"/>
    <property type="match status" value="1"/>
</dbReference>
<dbReference type="GO" id="GO:0046872">
    <property type="term" value="F:metal ion binding"/>
    <property type="evidence" value="ECO:0007669"/>
    <property type="project" value="UniProtKB-KW"/>
</dbReference>
<dbReference type="GO" id="GO:0005886">
    <property type="term" value="C:plasma membrane"/>
    <property type="evidence" value="ECO:0007669"/>
    <property type="project" value="UniProtKB-SubCell"/>
</dbReference>
<keyword evidence="10" id="KW-0813">Transport</keyword>
<feature type="transmembrane region" description="Helical" evidence="10">
    <location>
        <begin position="251"/>
        <end position="272"/>
    </location>
</feature>
<dbReference type="Proteomes" id="UP000287609">
    <property type="component" value="Unassembled WGS sequence"/>
</dbReference>
<evidence type="ECO:0000313" key="13">
    <source>
        <dbReference type="Proteomes" id="UP000287609"/>
    </source>
</evidence>
<keyword evidence="13" id="KW-1185">Reference proteome</keyword>
<reference evidence="12 13" key="1">
    <citation type="submission" date="2018-09" db="EMBL/GenBank/DDBJ databases">
        <title>Characterization of the phylogenetic diversity of five novel species belonging to the genus Bifidobacterium.</title>
        <authorList>
            <person name="Lugli G.A."/>
            <person name="Duranti S."/>
            <person name="Milani C."/>
        </authorList>
    </citation>
    <scope>NUCLEOTIDE SEQUENCE [LARGE SCALE GENOMIC DNA]</scope>
    <source>
        <strain evidence="12 13">2036B</strain>
    </source>
</reference>
<organism evidence="12 13">
    <name type="scientific">Bifidobacterium dolichotidis</name>
    <dbReference type="NCBI Taxonomy" id="2306976"/>
    <lineage>
        <taxon>Bacteria</taxon>
        <taxon>Bacillati</taxon>
        <taxon>Actinomycetota</taxon>
        <taxon>Actinomycetes</taxon>
        <taxon>Bifidobacteriales</taxon>
        <taxon>Bifidobacteriaceae</taxon>
        <taxon>Bifidobacterium</taxon>
    </lineage>
</organism>
<protein>
    <recommendedName>
        <fullName evidence="10">Fluoride-specific ion channel FluC</fullName>
    </recommendedName>
</protein>
<keyword evidence="5 10" id="KW-0472">Membrane</keyword>
<name>A0A430FQW2_9BIFI</name>
<feature type="compositionally biased region" description="Low complexity" evidence="11">
    <location>
        <begin position="68"/>
        <end position="81"/>
    </location>
</feature>
<evidence type="ECO:0000256" key="4">
    <source>
        <dbReference type="ARBA" id="ARBA00022989"/>
    </source>
</evidence>
<keyword evidence="6 10" id="KW-0407">Ion channel</keyword>
<dbReference type="GO" id="GO:0140114">
    <property type="term" value="P:cellular detoxification of fluoride"/>
    <property type="evidence" value="ECO:0007669"/>
    <property type="project" value="UniProtKB-UniRule"/>
</dbReference>
<feature type="transmembrane region" description="Helical" evidence="10">
    <location>
        <begin position="215"/>
        <end position="239"/>
    </location>
</feature>
<dbReference type="InterPro" id="IPR003691">
    <property type="entry name" value="FluC"/>
</dbReference>
<feature type="transmembrane region" description="Helical" evidence="10">
    <location>
        <begin position="287"/>
        <end position="309"/>
    </location>
</feature>
<dbReference type="EMBL" id="QXGM01000002">
    <property type="protein sequence ID" value="RSX55205.1"/>
    <property type="molecule type" value="Genomic_DNA"/>
</dbReference>
<evidence type="ECO:0000256" key="7">
    <source>
        <dbReference type="ARBA" id="ARBA00035120"/>
    </source>
</evidence>
<keyword evidence="3 10" id="KW-0812">Transmembrane</keyword>
<evidence type="ECO:0000256" key="11">
    <source>
        <dbReference type="SAM" id="MobiDB-lite"/>
    </source>
</evidence>
<accession>A0A430FQW2</accession>
<evidence type="ECO:0000256" key="1">
    <source>
        <dbReference type="ARBA" id="ARBA00004651"/>
    </source>
</evidence>
<comment type="subcellular location">
    <subcellularLocation>
        <location evidence="1 10">Cell membrane</location>
        <topology evidence="1 10">Multi-pass membrane protein</topology>
    </subcellularLocation>
</comment>
<evidence type="ECO:0000256" key="5">
    <source>
        <dbReference type="ARBA" id="ARBA00023136"/>
    </source>
</evidence>
<gene>
    <name evidence="10" type="primary">fluC</name>
    <name evidence="10" type="synonym">crcB</name>
    <name evidence="12" type="ORF">D2E26_1259</name>
</gene>
<evidence type="ECO:0000256" key="10">
    <source>
        <dbReference type="HAMAP-Rule" id="MF_00454"/>
    </source>
</evidence>
<evidence type="ECO:0000256" key="8">
    <source>
        <dbReference type="ARBA" id="ARBA00035585"/>
    </source>
</evidence>
<evidence type="ECO:0000256" key="9">
    <source>
        <dbReference type="ARBA" id="ARBA00049940"/>
    </source>
</evidence>
<feature type="region of interest" description="Disordered" evidence="11">
    <location>
        <begin position="380"/>
        <end position="410"/>
    </location>
</feature>